<dbReference type="EMBL" id="FQZO01000012">
    <property type="protein sequence ID" value="SHJ98546.1"/>
    <property type="molecule type" value="Genomic_DNA"/>
</dbReference>
<dbReference type="SUPFAM" id="SSF53756">
    <property type="entry name" value="UDP-Glycosyltransferase/glycogen phosphorylase"/>
    <property type="match status" value="1"/>
</dbReference>
<organism evidence="3 4">
    <name type="scientific">Clostridium amylolyticum</name>
    <dbReference type="NCBI Taxonomy" id="1121298"/>
    <lineage>
        <taxon>Bacteria</taxon>
        <taxon>Bacillati</taxon>
        <taxon>Bacillota</taxon>
        <taxon>Clostridia</taxon>
        <taxon>Eubacteriales</taxon>
        <taxon>Clostridiaceae</taxon>
        <taxon>Clostridium</taxon>
    </lineage>
</organism>
<dbReference type="PANTHER" id="PTHR12526">
    <property type="entry name" value="GLYCOSYLTRANSFERASE"/>
    <property type="match status" value="1"/>
</dbReference>
<reference evidence="3 4" key="1">
    <citation type="submission" date="2016-11" db="EMBL/GenBank/DDBJ databases">
        <authorList>
            <person name="Jaros S."/>
            <person name="Januszkiewicz K."/>
            <person name="Wedrychowicz H."/>
        </authorList>
    </citation>
    <scope>NUCLEOTIDE SEQUENCE [LARGE SCALE GENOMIC DNA]</scope>
    <source>
        <strain evidence="3 4">DSM 21864</strain>
    </source>
</reference>
<gene>
    <name evidence="3" type="ORF">SAMN05444401_0303</name>
</gene>
<protein>
    <submittedName>
        <fullName evidence="3">Glycosyltransferase involved in cell wall bisynthesis</fullName>
    </submittedName>
</protein>
<proteinExistence type="predicted"/>
<sequence length="369" mass="42528">MKPKVLIFGSSTKLAGSELKILEFIKRFSKDKLSVEAAFLYESEIIDKKIESLGVKVKCFDIKDKGFIRTVFTIRKHLAKEKYDFIYCFGYKVNFIVRLLQLFHSKTKIFTAVESTKKDLNILAALFDKITSFKVSKYICVSESVQKVLMERNKINKEKTVIIKNGIDLGKFNNHKDKNEIIKSLNININEDDFIVGCIGNFRKAKGQDILLETCNKLKKYNDIKYVFVGDGELREYYEKLISNYGIEENVIILGVREDIQDIIKNFNIMVVPSRWEGFGLVVLEAMASHVPVIASNVDGLLELVKDGFNGMLFEKENSEDLANKILILKDNKFIRESLTDNAYKYTIKPYDAEIMVREIENLILSEKR</sequence>
<dbReference type="Gene3D" id="3.40.50.2000">
    <property type="entry name" value="Glycogen Phosphorylase B"/>
    <property type="match status" value="2"/>
</dbReference>
<dbReference type="RefSeq" id="WP_073012303.1">
    <property type="nucleotide sequence ID" value="NZ_FQZO01000012.1"/>
</dbReference>
<evidence type="ECO:0000259" key="2">
    <source>
        <dbReference type="Pfam" id="PF13439"/>
    </source>
</evidence>
<dbReference type="Pfam" id="PF13439">
    <property type="entry name" value="Glyco_transf_4"/>
    <property type="match status" value="1"/>
</dbReference>
<dbReference type="Pfam" id="PF00534">
    <property type="entry name" value="Glycos_transf_1"/>
    <property type="match status" value="1"/>
</dbReference>
<keyword evidence="3" id="KW-0808">Transferase</keyword>
<evidence type="ECO:0000259" key="1">
    <source>
        <dbReference type="Pfam" id="PF00534"/>
    </source>
</evidence>
<dbReference type="InterPro" id="IPR028098">
    <property type="entry name" value="Glyco_trans_4-like_N"/>
</dbReference>
<dbReference type="STRING" id="1121298.SAMN05444401_0303"/>
<dbReference type="Proteomes" id="UP000184080">
    <property type="component" value="Unassembled WGS sequence"/>
</dbReference>
<feature type="domain" description="Glycosyltransferase subfamily 4-like N-terminal" evidence="2">
    <location>
        <begin position="67"/>
        <end position="169"/>
    </location>
</feature>
<evidence type="ECO:0000313" key="3">
    <source>
        <dbReference type="EMBL" id="SHJ98546.1"/>
    </source>
</evidence>
<accession>A0A1M6NSB1</accession>
<name>A0A1M6NSB1_9CLOT</name>
<evidence type="ECO:0000313" key="4">
    <source>
        <dbReference type="Proteomes" id="UP000184080"/>
    </source>
</evidence>
<dbReference type="InterPro" id="IPR001296">
    <property type="entry name" value="Glyco_trans_1"/>
</dbReference>
<dbReference type="GO" id="GO:0016757">
    <property type="term" value="F:glycosyltransferase activity"/>
    <property type="evidence" value="ECO:0007669"/>
    <property type="project" value="InterPro"/>
</dbReference>
<dbReference type="OrthoDB" id="2023634at2"/>
<keyword evidence="4" id="KW-1185">Reference proteome</keyword>
<dbReference type="AlphaFoldDB" id="A0A1M6NSB1"/>
<feature type="domain" description="Glycosyl transferase family 1" evidence="1">
    <location>
        <begin position="187"/>
        <end position="345"/>
    </location>
</feature>